<evidence type="ECO:0000313" key="2">
    <source>
        <dbReference type="EMBL" id="MBB5057242.1"/>
    </source>
</evidence>
<dbReference type="RefSeq" id="WP_184215832.1">
    <property type="nucleotide sequence ID" value="NZ_JACHIP010000002.1"/>
</dbReference>
<reference evidence="2 3" key="1">
    <citation type="submission" date="2020-08" db="EMBL/GenBank/DDBJ databases">
        <title>Genomic Encyclopedia of Type Strains, Phase IV (KMG-V): Genome sequencing to study the core and pangenomes of soil and plant-associated prokaryotes.</title>
        <authorList>
            <person name="Whitman W."/>
        </authorList>
    </citation>
    <scope>NUCLEOTIDE SEQUENCE [LARGE SCALE GENOMIC DNA]</scope>
    <source>
        <strain evidence="2 3">M8UP14</strain>
    </source>
</reference>
<organism evidence="2 3">
    <name type="scientific">Granulicella aggregans</name>
    <dbReference type="NCBI Taxonomy" id="474949"/>
    <lineage>
        <taxon>Bacteria</taxon>
        <taxon>Pseudomonadati</taxon>
        <taxon>Acidobacteriota</taxon>
        <taxon>Terriglobia</taxon>
        <taxon>Terriglobales</taxon>
        <taxon>Acidobacteriaceae</taxon>
        <taxon>Granulicella</taxon>
    </lineage>
</organism>
<dbReference type="Proteomes" id="UP000540989">
    <property type="component" value="Unassembled WGS sequence"/>
</dbReference>
<dbReference type="EMBL" id="JACHIP010000002">
    <property type="protein sequence ID" value="MBB5057242.1"/>
    <property type="molecule type" value="Genomic_DNA"/>
</dbReference>
<name>A0A7W8E358_9BACT</name>
<proteinExistence type="predicted"/>
<accession>A0A7W8E358</accession>
<gene>
    <name evidence="2" type="ORF">HDF16_001927</name>
</gene>
<keyword evidence="1" id="KW-0812">Transmembrane</keyword>
<sequence>MTSFEATVLADLSVLKNQMKLAIGDGTTGRIGQIEDRVLCHDQALQRMKGSAAAFGGFLTLLHVAIDFVAAKH</sequence>
<protein>
    <submittedName>
        <fullName evidence="2">Uncharacterized protein</fullName>
    </submittedName>
</protein>
<comment type="caution">
    <text evidence="2">The sequence shown here is derived from an EMBL/GenBank/DDBJ whole genome shotgun (WGS) entry which is preliminary data.</text>
</comment>
<dbReference type="AlphaFoldDB" id="A0A7W8E358"/>
<evidence type="ECO:0000256" key="1">
    <source>
        <dbReference type="SAM" id="Phobius"/>
    </source>
</evidence>
<feature type="transmembrane region" description="Helical" evidence="1">
    <location>
        <begin position="52"/>
        <end position="71"/>
    </location>
</feature>
<keyword evidence="3" id="KW-1185">Reference proteome</keyword>
<keyword evidence="1" id="KW-1133">Transmembrane helix</keyword>
<evidence type="ECO:0000313" key="3">
    <source>
        <dbReference type="Proteomes" id="UP000540989"/>
    </source>
</evidence>
<keyword evidence="1" id="KW-0472">Membrane</keyword>